<dbReference type="EMBL" id="MHRA01000010">
    <property type="protein sequence ID" value="OHA15812.1"/>
    <property type="molecule type" value="Genomic_DNA"/>
</dbReference>
<gene>
    <name evidence="2" type="ORF">A3A10_00610</name>
</gene>
<dbReference type="InterPro" id="IPR001932">
    <property type="entry name" value="PPM-type_phosphatase-like_dom"/>
</dbReference>
<dbReference type="InterPro" id="IPR036457">
    <property type="entry name" value="PPM-type-like_dom_sf"/>
</dbReference>
<dbReference type="AlphaFoldDB" id="A0A1G2LY82"/>
<dbReference type="Gene3D" id="3.60.40.10">
    <property type="entry name" value="PPM-type phosphatase domain"/>
    <property type="match status" value="1"/>
</dbReference>
<sequence length="220" mass="25497">MNGWQYICDSIKGSERKENKDRVFITENDKHFLAVLFDGISSADEANRGIDVSIKFIEENHQKLDEEFNYDISDLMFDVNQKITATDLVTPFSTYSAIHIPKSGETAFFSNLGDSRIYEITPQYAKQLSHDDNPVYNKNVVTKYLGMVQLDRTQIENFSLNIREKKALLCSDGFYILFEDNLSKFHKILNFKRPQDIKNGLKREVSGKNYDDSSYILIFQ</sequence>
<reference evidence="2 3" key="1">
    <citation type="journal article" date="2016" name="Nat. Commun.">
        <title>Thousands of microbial genomes shed light on interconnected biogeochemical processes in an aquifer system.</title>
        <authorList>
            <person name="Anantharaman K."/>
            <person name="Brown C.T."/>
            <person name="Hug L.A."/>
            <person name="Sharon I."/>
            <person name="Castelle C.J."/>
            <person name="Probst A.J."/>
            <person name="Thomas B.C."/>
            <person name="Singh A."/>
            <person name="Wilkins M.J."/>
            <person name="Karaoz U."/>
            <person name="Brodie E.L."/>
            <person name="Williams K.H."/>
            <person name="Hubbard S.S."/>
            <person name="Banfield J.F."/>
        </authorList>
    </citation>
    <scope>NUCLEOTIDE SEQUENCE [LARGE SCALE GENOMIC DNA]</scope>
</reference>
<organism evidence="2 3">
    <name type="scientific">Candidatus Tagabacteria bacterium RIFCSPLOWO2_01_FULL_42_9</name>
    <dbReference type="NCBI Taxonomy" id="1802296"/>
    <lineage>
        <taxon>Bacteria</taxon>
        <taxon>Candidatus Tagaibacteriota</taxon>
    </lineage>
</organism>
<dbReference type="PROSITE" id="PS51746">
    <property type="entry name" value="PPM_2"/>
    <property type="match status" value="1"/>
</dbReference>
<accession>A0A1G2LY82</accession>
<dbReference type="SMART" id="SM00332">
    <property type="entry name" value="PP2Cc"/>
    <property type="match status" value="1"/>
</dbReference>
<proteinExistence type="predicted"/>
<dbReference type="SUPFAM" id="SSF81606">
    <property type="entry name" value="PP2C-like"/>
    <property type="match status" value="1"/>
</dbReference>
<feature type="domain" description="PPM-type phosphatase" evidence="1">
    <location>
        <begin position="5"/>
        <end position="220"/>
    </location>
</feature>
<evidence type="ECO:0000259" key="1">
    <source>
        <dbReference type="PROSITE" id="PS51746"/>
    </source>
</evidence>
<evidence type="ECO:0000313" key="3">
    <source>
        <dbReference type="Proteomes" id="UP000178116"/>
    </source>
</evidence>
<name>A0A1G2LY82_9BACT</name>
<protein>
    <recommendedName>
        <fullName evidence="1">PPM-type phosphatase domain-containing protein</fullName>
    </recommendedName>
</protein>
<dbReference type="Proteomes" id="UP000178116">
    <property type="component" value="Unassembled WGS sequence"/>
</dbReference>
<comment type="caution">
    <text evidence="2">The sequence shown here is derived from an EMBL/GenBank/DDBJ whole genome shotgun (WGS) entry which is preliminary data.</text>
</comment>
<evidence type="ECO:0000313" key="2">
    <source>
        <dbReference type="EMBL" id="OHA15812.1"/>
    </source>
</evidence>